<dbReference type="EMBL" id="JABSTQ010011032">
    <property type="protein sequence ID" value="KAG0415776.1"/>
    <property type="molecule type" value="Genomic_DNA"/>
</dbReference>
<keyword evidence="2" id="KW-1185">Reference proteome</keyword>
<organism evidence="1 2">
    <name type="scientific">Ixodes persulcatus</name>
    <name type="common">Taiga tick</name>
    <dbReference type="NCBI Taxonomy" id="34615"/>
    <lineage>
        <taxon>Eukaryota</taxon>
        <taxon>Metazoa</taxon>
        <taxon>Ecdysozoa</taxon>
        <taxon>Arthropoda</taxon>
        <taxon>Chelicerata</taxon>
        <taxon>Arachnida</taxon>
        <taxon>Acari</taxon>
        <taxon>Parasitiformes</taxon>
        <taxon>Ixodida</taxon>
        <taxon>Ixodoidea</taxon>
        <taxon>Ixodidae</taxon>
        <taxon>Ixodinae</taxon>
        <taxon>Ixodes</taxon>
    </lineage>
</organism>
<accession>A0AC60P8U0</accession>
<gene>
    <name evidence="1" type="ORF">HPB47_007050</name>
</gene>
<reference evidence="1 2" key="1">
    <citation type="journal article" date="2020" name="Cell">
        <title>Large-Scale Comparative Analyses of Tick Genomes Elucidate Their Genetic Diversity and Vector Capacities.</title>
        <authorList>
            <consortium name="Tick Genome and Microbiome Consortium (TIGMIC)"/>
            <person name="Jia N."/>
            <person name="Wang J."/>
            <person name="Shi W."/>
            <person name="Du L."/>
            <person name="Sun Y."/>
            <person name="Zhan W."/>
            <person name="Jiang J.F."/>
            <person name="Wang Q."/>
            <person name="Zhang B."/>
            <person name="Ji P."/>
            <person name="Bell-Sakyi L."/>
            <person name="Cui X.M."/>
            <person name="Yuan T.T."/>
            <person name="Jiang B.G."/>
            <person name="Yang W.F."/>
            <person name="Lam T.T."/>
            <person name="Chang Q.C."/>
            <person name="Ding S.J."/>
            <person name="Wang X.J."/>
            <person name="Zhu J.G."/>
            <person name="Ruan X.D."/>
            <person name="Zhao L."/>
            <person name="Wei J.T."/>
            <person name="Ye R.Z."/>
            <person name="Que T.C."/>
            <person name="Du C.H."/>
            <person name="Zhou Y.H."/>
            <person name="Cheng J.X."/>
            <person name="Dai P.F."/>
            <person name="Guo W.B."/>
            <person name="Han X.H."/>
            <person name="Huang E.J."/>
            <person name="Li L.F."/>
            <person name="Wei W."/>
            <person name="Gao Y.C."/>
            <person name="Liu J.Z."/>
            <person name="Shao H.Z."/>
            <person name="Wang X."/>
            <person name="Wang C.C."/>
            <person name="Yang T.C."/>
            <person name="Huo Q.B."/>
            <person name="Li W."/>
            <person name="Chen H.Y."/>
            <person name="Chen S.E."/>
            <person name="Zhou L.G."/>
            <person name="Ni X.B."/>
            <person name="Tian J.H."/>
            <person name="Sheng Y."/>
            <person name="Liu T."/>
            <person name="Pan Y.S."/>
            <person name="Xia L.Y."/>
            <person name="Li J."/>
            <person name="Zhao F."/>
            <person name="Cao W.C."/>
        </authorList>
    </citation>
    <scope>NUCLEOTIDE SEQUENCE [LARGE SCALE GENOMIC DNA]</scope>
    <source>
        <strain evidence="1">Iper-2018</strain>
    </source>
</reference>
<proteinExistence type="predicted"/>
<comment type="caution">
    <text evidence="1">The sequence shown here is derived from an EMBL/GenBank/DDBJ whole genome shotgun (WGS) entry which is preliminary data.</text>
</comment>
<protein>
    <submittedName>
        <fullName evidence="1">Uncharacterized protein</fullName>
    </submittedName>
</protein>
<dbReference type="Proteomes" id="UP000805193">
    <property type="component" value="Unassembled WGS sequence"/>
</dbReference>
<evidence type="ECO:0000313" key="2">
    <source>
        <dbReference type="Proteomes" id="UP000805193"/>
    </source>
</evidence>
<sequence>MLVVDSTALRSESNGHTKSAPTERRRTARSRESIIRGIAVDDTPEEIAENIVNPYNPLAVEAHRIGNTTTVIILFAGQKVPNYVKYGSILVRCGLYRKHFDVCKQCGKVGHRRDVCPNPNTRVCFGCGIANPSEGHERECKPKCKLCGEQHPTGERECKNKYKMPYVVKKRQWERKMEAMQQQPDPEVFPSLPCGDPRQSDSSRNRDNSKRGRSASRRRPSQSRERAVWADALKANMAEKRQPPAQNAAKKIQEEKGVVEALRDENEKLKRRIAEQDATIKEINEKLTTLIAIAKQQQQQQLPKTRTREETRRDDRGRTRAAGPAPKRRATEGAKERKITERIEEQDDRLDHLEATSKVTNERLTALEQTVQQMTTNVQSTIQNMMAQMKGITFMDYELIGRSAIEHCTMEVITGRKRKESTFLVNVYSNPTHEHQKLKALFHKASRVAGSNGLVVYGDFNAPNQDWGYQRTTVKGRVLMQDATDVGPNLITDPAFPTRIGTSVTRDTTPDLTFVKTDGGLREAEWRNTGQELGSDHYIVEVVVPFEGQGNTGIRKHRITDWDAFRKALPVVQLDITDIEQWAATVDETTEGATKELETDERIDKIDNRLAHLIEAKQSIKSRWQKQRTNRSLRKKIAELKRQIEAHCKVLCSQQWNEACNEADGQIRKGKTWNMLRHFLDDTKTKGHQHNNLARILHRAICEHGEDEVKRRLDAKYLPTTPTERHSDYQGNENVTSAAGPDRVTNRALKNLNEAAIETLTNFYNKCWQEGRLPEQWRAAKTILIPKPGRPPNIENLRPISPTSCVGKVLEHVLMNRWHRYLEESQLYSNSIIGFRNKLGTQDAMILLKNEIIGDMTGTKDNRAILGLDLQSAFDIVRHSAILAQVSRLNMGRRTYVYIKDFLTERTTEICAGDLQLEEKKLGSVGTPQGSVISPLLFNLVMIGVANLARKSSGSPAHHLRRRRSDGHIETTLQEAVNAIEEHLDGSGLVCSPAKSELMVIPPKGAGTKRTNMEVKYKRPKITVKTAGGQEIPEVEMIRVLGLLIERNRVNGETVNKLAGNAAVAIRLIRRLSNRRVGMKEESLIRLVQSFAVSHITYVATFHNWRPSERNKIDATIRKAFKAAFGLLGSTSSEKFMALGVHNTLDEIAEEQRTAQLECLSETRTGRQILRDLGLEPREGKQQTNEPIPDSINRKLRVCPIPSNVNPEHNKERRLARARALVDIHAREEGAIYVDAPEYRGSSDAYAVVVVGTSTGATKTAASEVAIALAVSDPGCTTVLCDSRTTVKNYAKGRVCSEAARILRKAEDIGRKSAVVIKWFPAHMGSDVLERGNAKHNETANAAARGLTNRAAASTADSECWSRYSAKDKMTTFNEIVKWYRLNRQTMPPPHPGLTRKEAVLYRQSQTGSLLTSVLAKHVCPSVYASDVCRLCAKERATAAHILWDCSVNPREASEKTTIPPQLEAATRSYDQETQLKAVQQVSAALERQRPSETGEKGGRTPRKGAVALSDPRK</sequence>
<name>A0AC60P8U0_IXOPE</name>
<evidence type="ECO:0000313" key="1">
    <source>
        <dbReference type="EMBL" id="KAG0415776.1"/>
    </source>
</evidence>